<proteinExistence type="predicted"/>
<gene>
    <name evidence="3" type="ORF">HL667_08555</name>
</gene>
<organism evidence="3 4">
    <name type="scientific">Bradyrhizobium aeschynomenes</name>
    <dbReference type="NCBI Taxonomy" id="2734909"/>
    <lineage>
        <taxon>Bacteria</taxon>
        <taxon>Pseudomonadati</taxon>
        <taxon>Pseudomonadota</taxon>
        <taxon>Alphaproteobacteria</taxon>
        <taxon>Hyphomicrobiales</taxon>
        <taxon>Nitrobacteraceae</taxon>
        <taxon>Bradyrhizobium</taxon>
    </lineage>
</organism>
<dbReference type="RefSeq" id="WP_172110123.1">
    <property type="nucleotide sequence ID" value="NZ_JABFDN010000002.1"/>
</dbReference>
<dbReference type="Gene3D" id="3.30.300.30">
    <property type="match status" value="1"/>
</dbReference>
<evidence type="ECO:0000313" key="3">
    <source>
        <dbReference type="EMBL" id="NPU65041.1"/>
    </source>
</evidence>
<dbReference type="Gene3D" id="3.40.50.12780">
    <property type="entry name" value="N-terminal domain of ligase-like"/>
    <property type="match status" value="1"/>
</dbReference>
<dbReference type="Pfam" id="PF00501">
    <property type="entry name" value="AMP-binding"/>
    <property type="match status" value="1"/>
</dbReference>
<protein>
    <submittedName>
        <fullName evidence="3">AMP-binding protein</fullName>
    </submittedName>
</protein>
<dbReference type="InterPro" id="IPR050237">
    <property type="entry name" value="ATP-dep_AMP-bd_enzyme"/>
</dbReference>
<comment type="caution">
    <text evidence="3">The sequence shown here is derived from an EMBL/GenBank/DDBJ whole genome shotgun (WGS) entry which is preliminary data.</text>
</comment>
<sequence length="527" mass="57831">MIHRLHAFPVVCEQTLLTLSRHPSRTAFSWPGGSLTYQGAVDLIGRMQSVFMRLDLPAGTRVAFLTANRADSWCAGMAAQLSRLAITWLHPLGSLEDQLFQLADSESQVLVIDAAAFRDRGGELASRADGLRHVFTLGQAGYGADLLAALEQAGHATARNFATPDDVATLNYTGGTTGKSKGALRHHREYGGFATAILADFEIPDRARYLTVAPISHVAGTKVLPTLMRGGTVHMLKSFDPDAVLKTIERERINFTLFVPTMIYVLLDHPVLSRTDLSSLELVLYGASAMSPTRLVEGIERIGPVFSQLYGQTECYPVSVLRKADHDPKQPELFLSCGFPIAACEVKILDDADQEVAQGEAGEICVRAPHVMTEHPHVMTEYWKRPDITAETLKNGWLHTGDIARRDERGYMYILDRKKDMIVSGGFNIFPREIEDVLTQHADVAMCAVVGVPDDKWGEAVTAIVVPRAGAQPNAAELIELVKARKGSAHAPKHIEFVHELPVTGVGKIDKKVLRARYWEGRGRMVG</sequence>
<feature type="domain" description="AMP-binding enzyme C-terminal" evidence="2">
    <location>
        <begin position="433"/>
        <end position="508"/>
    </location>
</feature>
<accession>A0ABX2C9V1</accession>
<dbReference type="InterPro" id="IPR020845">
    <property type="entry name" value="AMP-binding_CS"/>
</dbReference>
<dbReference type="Proteomes" id="UP000886476">
    <property type="component" value="Unassembled WGS sequence"/>
</dbReference>
<dbReference type="InterPro" id="IPR045851">
    <property type="entry name" value="AMP-bd_C_sf"/>
</dbReference>
<evidence type="ECO:0000259" key="2">
    <source>
        <dbReference type="Pfam" id="PF13193"/>
    </source>
</evidence>
<dbReference type="InterPro" id="IPR025110">
    <property type="entry name" value="AMP-bd_C"/>
</dbReference>
<dbReference type="Pfam" id="PF13193">
    <property type="entry name" value="AMP-binding_C"/>
    <property type="match status" value="1"/>
</dbReference>
<dbReference type="InterPro" id="IPR042099">
    <property type="entry name" value="ANL_N_sf"/>
</dbReference>
<evidence type="ECO:0000259" key="1">
    <source>
        <dbReference type="Pfam" id="PF00501"/>
    </source>
</evidence>
<dbReference type="PANTHER" id="PTHR43767">
    <property type="entry name" value="LONG-CHAIN-FATTY-ACID--COA LIGASE"/>
    <property type="match status" value="1"/>
</dbReference>
<evidence type="ECO:0000313" key="4">
    <source>
        <dbReference type="Proteomes" id="UP000886476"/>
    </source>
</evidence>
<keyword evidence="4" id="KW-1185">Reference proteome</keyword>
<dbReference type="PROSITE" id="PS00455">
    <property type="entry name" value="AMP_BINDING"/>
    <property type="match status" value="1"/>
</dbReference>
<dbReference type="PANTHER" id="PTHR43767:SF7">
    <property type="entry name" value="MEDIUM_LONG-CHAIN-FATTY-ACID--COA LIGASE FADD8"/>
    <property type="match status" value="1"/>
</dbReference>
<name>A0ABX2C9V1_9BRAD</name>
<dbReference type="SUPFAM" id="SSF56801">
    <property type="entry name" value="Acetyl-CoA synthetase-like"/>
    <property type="match status" value="1"/>
</dbReference>
<feature type="domain" description="AMP-dependent synthetase/ligase" evidence="1">
    <location>
        <begin position="20"/>
        <end position="373"/>
    </location>
</feature>
<dbReference type="CDD" id="cd17631">
    <property type="entry name" value="FACL_FadD13-like"/>
    <property type="match status" value="1"/>
</dbReference>
<dbReference type="EMBL" id="JABFDN010000002">
    <property type="protein sequence ID" value="NPU65041.1"/>
    <property type="molecule type" value="Genomic_DNA"/>
</dbReference>
<reference evidence="3" key="1">
    <citation type="submission" date="2020-05" db="EMBL/GenBank/DDBJ databases">
        <title>Nod-independent and nitrogen-fixing Bradyrhizobium aeschynomene sp. nov. isolated from nodules of Aeschynomene indica.</title>
        <authorList>
            <person name="Zhang Z."/>
        </authorList>
    </citation>
    <scope>NUCLEOTIDE SEQUENCE</scope>
    <source>
        <strain evidence="3">83012</strain>
    </source>
</reference>
<dbReference type="InterPro" id="IPR000873">
    <property type="entry name" value="AMP-dep_synth/lig_dom"/>
</dbReference>